<organism evidence="1 2">
    <name type="scientific">Liparis tanakae</name>
    <name type="common">Tanaka's snailfish</name>
    <dbReference type="NCBI Taxonomy" id="230148"/>
    <lineage>
        <taxon>Eukaryota</taxon>
        <taxon>Metazoa</taxon>
        <taxon>Chordata</taxon>
        <taxon>Craniata</taxon>
        <taxon>Vertebrata</taxon>
        <taxon>Euteleostomi</taxon>
        <taxon>Actinopterygii</taxon>
        <taxon>Neopterygii</taxon>
        <taxon>Teleostei</taxon>
        <taxon>Neoteleostei</taxon>
        <taxon>Acanthomorphata</taxon>
        <taxon>Eupercaria</taxon>
        <taxon>Perciformes</taxon>
        <taxon>Cottioidei</taxon>
        <taxon>Cottales</taxon>
        <taxon>Liparidae</taxon>
        <taxon>Liparis</taxon>
    </lineage>
</organism>
<protein>
    <submittedName>
        <fullName evidence="1">Uncharacterized protein</fullName>
    </submittedName>
</protein>
<accession>A0A4Z2HX90</accession>
<evidence type="ECO:0000313" key="1">
    <source>
        <dbReference type="EMBL" id="TNN69532.1"/>
    </source>
</evidence>
<reference evidence="1 2" key="1">
    <citation type="submission" date="2019-03" db="EMBL/GenBank/DDBJ databases">
        <title>First draft genome of Liparis tanakae, snailfish: a comprehensive survey of snailfish specific genes.</title>
        <authorList>
            <person name="Kim W."/>
            <person name="Song I."/>
            <person name="Jeong J.-H."/>
            <person name="Kim D."/>
            <person name="Kim S."/>
            <person name="Ryu S."/>
            <person name="Song J.Y."/>
            <person name="Lee S.K."/>
        </authorList>
    </citation>
    <scope>NUCLEOTIDE SEQUENCE [LARGE SCALE GENOMIC DNA]</scope>
    <source>
        <tissue evidence="1">Muscle</tissue>
    </source>
</reference>
<gene>
    <name evidence="1" type="ORF">EYF80_020178</name>
</gene>
<dbReference type="OrthoDB" id="10675070at2759"/>
<comment type="caution">
    <text evidence="1">The sequence shown here is derived from an EMBL/GenBank/DDBJ whole genome shotgun (WGS) entry which is preliminary data.</text>
</comment>
<dbReference type="Proteomes" id="UP000314294">
    <property type="component" value="Unassembled WGS sequence"/>
</dbReference>
<evidence type="ECO:0000313" key="2">
    <source>
        <dbReference type="Proteomes" id="UP000314294"/>
    </source>
</evidence>
<keyword evidence="2" id="KW-1185">Reference proteome</keyword>
<proteinExistence type="predicted"/>
<name>A0A4Z2HX90_9TELE</name>
<dbReference type="AlphaFoldDB" id="A0A4Z2HX90"/>
<dbReference type="EMBL" id="SRLO01000174">
    <property type="protein sequence ID" value="TNN69532.1"/>
    <property type="molecule type" value="Genomic_DNA"/>
</dbReference>
<sequence length="149" mass="16140">MSTLSEGVSSVSPLNHFQLGVSLNSWPLNVALDLGFTCWSRRGFTSQSLMISVDGELAPLRFQVAAILHPSGNGGGGRDLTLEHGRRADGLGLLQHDVLNLLDELQGHGFELESSEGILWWRRAFPTGPQAAAPATVTRRWGLSRCYAT</sequence>